<evidence type="ECO:0000313" key="11">
    <source>
        <dbReference type="EMBL" id="AGH60293.1"/>
    </source>
</evidence>
<keyword evidence="4" id="KW-0336">GPI-anchor</keyword>
<feature type="domain" description="Trypanosome variant surface glycoprotein B-type N-terminal" evidence="10">
    <location>
        <begin position="13"/>
        <end position="375"/>
    </location>
</feature>
<keyword evidence="8" id="KW-0449">Lipoprotein</keyword>
<dbReference type="GO" id="GO:0005886">
    <property type="term" value="C:plasma membrane"/>
    <property type="evidence" value="ECO:0007669"/>
    <property type="project" value="UniProtKB-SubCell"/>
</dbReference>
<reference evidence="11" key="1">
    <citation type="submission" date="2013-02" db="EMBL/GenBank/DDBJ databases">
        <authorList>
            <person name="Cross G.A.M."/>
            <person name="Kim H.-S."/>
            <person name="Wickstead B."/>
        </authorList>
    </citation>
    <scope>NUCLEOTIDE SEQUENCE</scope>
    <source>
        <strain evidence="11">Lister 427</strain>
    </source>
</reference>
<dbReference type="Pfam" id="PF13206">
    <property type="entry name" value="VSG_B"/>
    <property type="match status" value="1"/>
</dbReference>
<comment type="function">
    <text evidence="1">VSG forms a coat on the surface of the parasite. The trypanosome evades the immune response of the host by expressing a series of antigenically distinct VSGs from an estimated 1000 VSG genes.</text>
</comment>
<evidence type="ECO:0000256" key="5">
    <source>
        <dbReference type="ARBA" id="ARBA00022729"/>
    </source>
</evidence>
<keyword evidence="7" id="KW-0325">Glycoprotein</keyword>
<evidence type="ECO:0000259" key="10">
    <source>
        <dbReference type="Pfam" id="PF13206"/>
    </source>
</evidence>
<feature type="chain" id="PRO_5004057594" evidence="9">
    <location>
        <begin position="25"/>
        <end position="423"/>
    </location>
</feature>
<keyword evidence="6" id="KW-0472">Membrane</keyword>
<sequence>MMHKPLIALLAAAALLATQRTAYAVTAGDNGYLFLDLCRLITLPKRKLPTLPAATEGTANYKSILKLNASLSSEAWRANFAKEGATKTRPDYKHDGQNTDVIQQARWPHWNAAEDELEPADAMSQTLKEAAAKDLNDRERHHMHILLQPIAEEADAAYAELERLTRTTNGNSGTTADKLLKEAAFGAGVGSADGITDDNLKTSNGAATNRQALCGGGSKANGKAETIAAYMLCICVADAADNSGEFKACITDQDAAQNDASGLTNAAADLKNLIAKCPAGKEEEVSADEILQLVNDFRSKATAKPGALYYGTFSNNNCGGNSGSGLCVQYKLAAQADIAQVTDTPWSKKLRAAAGLIRQTKEKSQRTAQITERLQKLKAAAYNLRPQLELHKQQIALADKLTPEKQLNTGKQNQQQKEQCEAI</sequence>
<feature type="signal peptide" evidence="9">
    <location>
        <begin position="1"/>
        <end position="24"/>
    </location>
</feature>
<dbReference type="InterPro" id="IPR025932">
    <property type="entry name" value="Trypano_VSG_B_N_dom"/>
</dbReference>
<evidence type="ECO:0000256" key="4">
    <source>
        <dbReference type="ARBA" id="ARBA00022622"/>
    </source>
</evidence>
<protein>
    <submittedName>
        <fullName evidence="11">Variant surface glycoprotein 1361</fullName>
    </submittedName>
</protein>
<comment type="subcellular location">
    <subcellularLocation>
        <location evidence="2">Cell membrane</location>
        <topology evidence="2">Lipid-anchor</topology>
        <topology evidence="2">GPI-anchor</topology>
    </subcellularLocation>
</comment>
<organism evidence="11">
    <name type="scientific">Trypanosoma brucei</name>
    <dbReference type="NCBI Taxonomy" id="5691"/>
    <lineage>
        <taxon>Eukaryota</taxon>
        <taxon>Discoba</taxon>
        <taxon>Euglenozoa</taxon>
        <taxon>Kinetoplastea</taxon>
        <taxon>Metakinetoplastina</taxon>
        <taxon>Trypanosomatida</taxon>
        <taxon>Trypanosomatidae</taxon>
        <taxon>Trypanosoma</taxon>
    </lineage>
</organism>
<dbReference type="VEuPathDB" id="TriTrypDB:Tb427_000111800"/>
<evidence type="ECO:0000256" key="8">
    <source>
        <dbReference type="ARBA" id="ARBA00023288"/>
    </source>
</evidence>
<evidence type="ECO:0000256" key="1">
    <source>
        <dbReference type="ARBA" id="ARBA00002523"/>
    </source>
</evidence>
<dbReference type="EMBL" id="KC612862">
    <property type="protein sequence ID" value="AGH60293.1"/>
    <property type="molecule type" value="Genomic_DNA"/>
</dbReference>
<accession>M4SV90</accession>
<evidence type="ECO:0000256" key="3">
    <source>
        <dbReference type="ARBA" id="ARBA00022475"/>
    </source>
</evidence>
<proteinExistence type="predicted"/>
<dbReference type="VEuPathDB" id="TriTrypDB:Tb1125.11.18190"/>
<dbReference type="VEuPathDB" id="TriTrypDB:Tb11.v5.0125"/>
<reference evidence="11" key="2">
    <citation type="journal article" date="2014" name="Mol. Biochem. Parasitol.">
        <title>Capturing the variant surface glycoprotein repertoire (the VSGnome) of Trypanosoma brucei Lister 427.</title>
        <authorList>
            <person name="Cross G.A."/>
            <person name="Kim H.S."/>
            <person name="Wickstead B."/>
        </authorList>
    </citation>
    <scope>NUCLEOTIDE SEQUENCE</scope>
    <source>
        <strain evidence="11">Lister 427</strain>
    </source>
</reference>
<keyword evidence="3" id="KW-1003">Cell membrane</keyword>
<evidence type="ECO:0000256" key="6">
    <source>
        <dbReference type="ARBA" id="ARBA00023136"/>
    </source>
</evidence>
<dbReference type="AlphaFoldDB" id="M4SV90"/>
<evidence type="ECO:0000256" key="9">
    <source>
        <dbReference type="SAM" id="SignalP"/>
    </source>
</evidence>
<evidence type="ECO:0000256" key="2">
    <source>
        <dbReference type="ARBA" id="ARBA00004609"/>
    </source>
</evidence>
<keyword evidence="5 9" id="KW-0732">Signal</keyword>
<evidence type="ECO:0000256" key="7">
    <source>
        <dbReference type="ARBA" id="ARBA00023180"/>
    </source>
</evidence>
<name>M4SV90_9TRYP</name>
<dbReference type="GO" id="GO:0098552">
    <property type="term" value="C:side of membrane"/>
    <property type="evidence" value="ECO:0007669"/>
    <property type="project" value="UniProtKB-KW"/>
</dbReference>